<dbReference type="PANTHER" id="PTHR43390">
    <property type="entry name" value="SIGNAL PEPTIDASE I"/>
    <property type="match status" value="1"/>
</dbReference>
<evidence type="ECO:0000256" key="5">
    <source>
        <dbReference type="PIRSR" id="PIRSR600223-1"/>
    </source>
</evidence>
<evidence type="ECO:0000256" key="4">
    <source>
        <dbReference type="ARBA" id="ARBA00022801"/>
    </source>
</evidence>
<reference evidence="7 8" key="1">
    <citation type="submission" date="2020-08" db="EMBL/GenBank/DDBJ databases">
        <title>Genomic Encyclopedia of Type Strains, Phase III (KMG-III): the genomes of soil and plant-associated and newly described type strains.</title>
        <authorList>
            <person name="Whitman W."/>
        </authorList>
    </citation>
    <scope>NUCLEOTIDE SEQUENCE [LARGE SCALE GENOMIC DNA]</scope>
    <source>
        <strain evidence="7 8">CECT 3303</strain>
    </source>
</reference>
<keyword evidence="4 7" id="KW-0378">Hydrolase</keyword>
<dbReference type="Pfam" id="PF10502">
    <property type="entry name" value="Peptidase_S26"/>
    <property type="match status" value="2"/>
</dbReference>
<name>A0A841D8H0_PLAVE</name>
<accession>A0A841D8H0</accession>
<dbReference type="GO" id="GO:0009003">
    <property type="term" value="F:signal peptidase activity"/>
    <property type="evidence" value="ECO:0007669"/>
    <property type="project" value="UniProtKB-EC"/>
</dbReference>
<evidence type="ECO:0000256" key="2">
    <source>
        <dbReference type="ARBA" id="ARBA00009370"/>
    </source>
</evidence>
<dbReference type="EMBL" id="JACHJJ010000012">
    <property type="protein sequence ID" value="MBB5964618.1"/>
    <property type="molecule type" value="Genomic_DNA"/>
</dbReference>
<dbReference type="GO" id="GO:0004252">
    <property type="term" value="F:serine-type endopeptidase activity"/>
    <property type="evidence" value="ECO:0007669"/>
    <property type="project" value="InterPro"/>
</dbReference>
<evidence type="ECO:0000256" key="1">
    <source>
        <dbReference type="ARBA" id="ARBA00004401"/>
    </source>
</evidence>
<dbReference type="PANTHER" id="PTHR43390:SF1">
    <property type="entry name" value="CHLOROPLAST PROCESSING PEPTIDASE"/>
    <property type="match status" value="1"/>
</dbReference>
<dbReference type="RefSeq" id="WP_221473816.1">
    <property type="nucleotide sequence ID" value="NZ_BAAAWZ010000001.1"/>
</dbReference>
<organism evidence="7 8">
    <name type="scientific">Planomonospora venezuelensis</name>
    <dbReference type="NCBI Taxonomy" id="1999"/>
    <lineage>
        <taxon>Bacteria</taxon>
        <taxon>Bacillati</taxon>
        <taxon>Actinomycetota</taxon>
        <taxon>Actinomycetes</taxon>
        <taxon>Streptosporangiales</taxon>
        <taxon>Streptosporangiaceae</taxon>
        <taxon>Planomonospora</taxon>
    </lineage>
</organism>
<evidence type="ECO:0000313" key="8">
    <source>
        <dbReference type="Proteomes" id="UP000562352"/>
    </source>
</evidence>
<evidence type="ECO:0000256" key="3">
    <source>
        <dbReference type="ARBA" id="ARBA00022670"/>
    </source>
</evidence>
<dbReference type="Proteomes" id="UP000562352">
    <property type="component" value="Unassembled WGS sequence"/>
</dbReference>
<comment type="caution">
    <text evidence="7">The sequence shown here is derived from an EMBL/GenBank/DDBJ whole genome shotgun (WGS) entry which is preliminary data.</text>
</comment>
<keyword evidence="3" id="KW-0645">Protease</keyword>
<dbReference type="PRINTS" id="PR00727">
    <property type="entry name" value="LEADERPTASE"/>
</dbReference>
<dbReference type="InterPro" id="IPR019756">
    <property type="entry name" value="Pept_S26A_signal_pept_1_Ser-AS"/>
</dbReference>
<dbReference type="GO" id="GO:0005886">
    <property type="term" value="C:plasma membrane"/>
    <property type="evidence" value="ECO:0007669"/>
    <property type="project" value="UniProtKB-SubCell"/>
</dbReference>
<dbReference type="InterPro" id="IPR000223">
    <property type="entry name" value="Pept_S26A_signal_pept_1"/>
</dbReference>
<feature type="domain" description="Peptidase S26" evidence="6">
    <location>
        <begin position="13"/>
        <end position="103"/>
    </location>
</feature>
<feature type="domain" description="Peptidase S26" evidence="6">
    <location>
        <begin position="116"/>
        <end position="153"/>
    </location>
</feature>
<dbReference type="CDD" id="cd06530">
    <property type="entry name" value="S26_SPase_I"/>
    <property type="match status" value="1"/>
</dbReference>
<keyword evidence="8" id="KW-1185">Reference proteome</keyword>
<protein>
    <submittedName>
        <fullName evidence="7">Signal peptidase I</fullName>
        <ecNumber evidence="7">3.4.21.89</ecNumber>
    </submittedName>
</protein>
<dbReference type="InterPro" id="IPR036286">
    <property type="entry name" value="LexA/Signal_pep-like_sf"/>
</dbReference>
<evidence type="ECO:0000313" key="7">
    <source>
        <dbReference type="EMBL" id="MBB5964618.1"/>
    </source>
</evidence>
<feature type="active site" evidence="5">
    <location>
        <position position="93"/>
    </location>
</feature>
<dbReference type="GO" id="GO:0006465">
    <property type="term" value="P:signal peptide processing"/>
    <property type="evidence" value="ECO:0007669"/>
    <property type="project" value="InterPro"/>
</dbReference>
<comment type="similarity">
    <text evidence="2">Belongs to the peptidase S26 family.</text>
</comment>
<dbReference type="PROSITE" id="PS00501">
    <property type="entry name" value="SPASE_I_1"/>
    <property type="match status" value="1"/>
</dbReference>
<proteinExistence type="inferred from homology"/>
<gene>
    <name evidence="7" type="ORF">FHS22_003902</name>
</gene>
<dbReference type="InterPro" id="IPR019533">
    <property type="entry name" value="Peptidase_S26"/>
</dbReference>
<sequence length="158" mass="16506">MTLPAVLLAAACTAVPAGVLLLVLRRRLLVVTVDGYSMLPTLRPGERVLVRRVPADRAAPGAIAVLRHPAGPGTWLPLPPEAVREDGRIYTIKRLAALAGDPVPSGLGPGVKLDPGGTVPPGCLLVLGDNPDQSIDSRQLGPIPAEYLVGVVTRRLSR</sequence>
<comment type="subcellular location">
    <subcellularLocation>
        <location evidence="1">Cell membrane</location>
        <topology evidence="1">Single-pass type II membrane protein</topology>
    </subcellularLocation>
</comment>
<dbReference type="SUPFAM" id="SSF51306">
    <property type="entry name" value="LexA/Signal peptidase"/>
    <property type="match status" value="1"/>
</dbReference>
<dbReference type="EC" id="3.4.21.89" evidence="7"/>
<evidence type="ECO:0000259" key="6">
    <source>
        <dbReference type="Pfam" id="PF10502"/>
    </source>
</evidence>
<dbReference type="Gene3D" id="2.10.109.10">
    <property type="entry name" value="Umud Fragment, subunit A"/>
    <property type="match status" value="1"/>
</dbReference>
<dbReference type="AlphaFoldDB" id="A0A841D8H0"/>
<feature type="active site" evidence="5">
    <location>
        <position position="37"/>
    </location>
</feature>